<keyword evidence="10" id="KW-1185">Reference proteome</keyword>
<protein>
    <recommendedName>
        <fullName evidence="3 5">Acylphosphatase</fullName>
        <ecNumber evidence="2 5">3.6.1.7</ecNumber>
    </recommendedName>
</protein>
<accession>A0ABS4IAN3</accession>
<comment type="catalytic activity">
    <reaction evidence="4 5 6">
        <text>an acyl phosphate + H2O = a carboxylate + phosphate + H(+)</text>
        <dbReference type="Rhea" id="RHEA:14965"/>
        <dbReference type="ChEBI" id="CHEBI:15377"/>
        <dbReference type="ChEBI" id="CHEBI:15378"/>
        <dbReference type="ChEBI" id="CHEBI:29067"/>
        <dbReference type="ChEBI" id="CHEBI:43474"/>
        <dbReference type="ChEBI" id="CHEBI:59918"/>
        <dbReference type="EC" id="3.6.1.7"/>
    </reaction>
</comment>
<dbReference type="EC" id="3.6.1.7" evidence="2 5"/>
<dbReference type="GO" id="GO:0003998">
    <property type="term" value="F:acylphosphatase activity"/>
    <property type="evidence" value="ECO:0007669"/>
    <property type="project" value="UniProtKB-EC"/>
</dbReference>
<dbReference type="EMBL" id="JAGGKX010000001">
    <property type="protein sequence ID" value="MBP1967928.1"/>
    <property type="molecule type" value="Genomic_DNA"/>
</dbReference>
<gene>
    <name evidence="9" type="ORF">J2Z83_000020</name>
</gene>
<dbReference type="PROSITE" id="PS00150">
    <property type="entry name" value="ACYLPHOSPHATASE_1"/>
    <property type="match status" value="1"/>
</dbReference>
<feature type="domain" description="Acylphosphatase-like" evidence="8">
    <location>
        <begin position="8"/>
        <end position="94"/>
    </location>
</feature>
<evidence type="ECO:0000256" key="1">
    <source>
        <dbReference type="ARBA" id="ARBA00005614"/>
    </source>
</evidence>
<feature type="active site" evidence="5">
    <location>
        <position position="23"/>
    </location>
</feature>
<sequence>MIRGGKINKYLIVSGRVQGVGFRYSAAQKAKELQLSGWVRNKIDGTVELEVEGDENKINHYIDEMNAGFNQFIQVKDIKEITYQEKGYNNFSIK</sequence>
<evidence type="ECO:0000313" key="9">
    <source>
        <dbReference type="EMBL" id="MBP1967928.1"/>
    </source>
</evidence>
<evidence type="ECO:0000256" key="3">
    <source>
        <dbReference type="ARBA" id="ARBA00015991"/>
    </source>
</evidence>
<evidence type="ECO:0000256" key="4">
    <source>
        <dbReference type="ARBA" id="ARBA00047645"/>
    </source>
</evidence>
<dbReference type="PROSITE" id="PS51160">
    <property type="entry name" value="ACYLPHOSPHATASE_3"/>
    <property type="match status" value="1"/>
</dbReference>
<evidence type="ECO:0000256" key="2">
    <source>
        <dbReference type="ARBA" id="ARBA00012150"/>
    </source>
</evidence>
<organism evidence="9 10">
    <name type="scientific">Virgibacillus natechei</name>
    <dbReference type="NCBI Taxonomy" id="1216297"/>
    <lineage>
        <taxon>Bacteria</taxon>
        <taxon>Bacillati</taxon>
        <taxon>Bacillota</taxon>
        <taxon>Bacilli</taxon>
        <taxon>Bacillales</taxon>
        <taxon>Bacillaceae</taxon>
        <taxon>Virgibacillus</taxon>
    </lineage>
</organism>
<dbReference type="Pfam" id="PF00708">
    <property type="entry name" value="Acylphosphatase"/>
    <property type="match status" value="1"/>
</dbReference>
<dbReference type="Gene3D" id="3.30.70.100">
    <property type="match status" value="1"/>
</dbReference>
<dbReference type="PROSITE" id="PS00151">
    <property type="entry name" value="ACYLPHOSPHATASE_2"/>
    <property type="match status" value="1"/>
</dbReference>
<dbReference type="InterPro" id="IPR017968">
    <property type="entry name" value="Acylphosphatase_CS"/>
</dbReference>
<dbReference type="PANTHER" id="PTHR47268">
    <property type="entry name" value="ACYLPHOSPHATASE"/>
    <property type="match status" value="1"/>
</dbReference>
<evidence type="ECO:0000256" key="7">
    <source>
        <dbReference type="RuleBase" id="RU004168"/>
    </source>
</evidence>
<dbReference type="InterPro" id="IPR036046">
    <property type="entry name" value="Acylphosphatase-like_dom_sf"/>
</dbReference>
<evidence type="ECO:0000256" key="6">
    <source>
        <dbReference type="RuleBase" id="RU000553"/>
    </source>
</evidence>
<dbReference type="RefSeq" id="WP_209461181.1">
    <property type="nucleotide sequence ID" value="NZ_CP110224.1"/>
</dbReference>
<comment type="caution">
    <text evidence="9">The sequence shown here is derived from an EMBL/GenBank/DDBJ whole genome shotgun (WGS) entry which is preliminary data.</text>
</comment>
<feature type="active site" evidence="5">
    <location>
        <position position="41"/>
    </location>
</feature>
<proteinExistence type="inferred from homology"/>
<evidence type="ECO:0000256" key="5">
    <source>
        <dbReference type="PROSITE-ProRule" id="PRU00520"/>
    </source>
</evidence>
<keyword evidence="5 6" id="KW-0378">Hydrolase</keyword>
<reference evidence="9 10" key="1">
    <citation type="submission" date="2021-03" db="EMBL/GenBank/DDBJ databases">
        <title>Genomic Encyclopedia of Type Strains, Phase IV (KMG-IV): sequencing the most valuable type-strain genomes for metagenomic binning, comparative biology and taxonomic classification.</title>
        <authorList>
            <person name="Goeker M."/>
        </authorList>
    </citation>
    <scope>NUCLEOTIDE SEQUENCE [LARGE SCALE GENOMIC DNA]</scope>
    <source>
        <strain evidence="9 10">DSM 25609</strain>
    </source>
</reference>
<evidence type="ECO:0000259" key="8">
    <source>
        <dbReference type="PROSITE" id="PS51160"/>
    </source>
</evidence>
<dbReference type="InterPro" id="IPR020456">
    <property type="entry name" value="Acylphosphatase"/>
</dbReference>
<dbReference type="InterPro" id="IPR001792">
    <property type="entry name" value="Acylphosphatase-like_dom"/>
</dbReference>
<dbReference type="Proteomes" id="UP001519345">
    <property type="component" value="Unassembled WGS sequence"/>
</dbReference>
<name>A0ABS4IAN3_9BACI</name>
<dbReference type="PRINTS" id="PR00112">
    <property type="entry name" value="ACYLPHPHTASE"/>
</dbReference>
<dbReference type="SUPFAM" id="SSF54975">
    <property type="entry name" value="Acylphosphatase/BLUF domain-like"/>
    <property type="match status" value="1"/>
</dbReference>
<evidence type="ECO:0000313" key="10">
    <source>
        <dbReference type="Proteomes" id="UP001519345"/>
    </source>
</evidence>
<comment type="similarity">
    <text evidence="1 7">Belongs to the acylphosphatase family.</text>
</comment>
<dbReference type="PANTHER" id="PTHR47268:SF4">
    <property type="entry name" value="ACYLPHOSPHATASE"/>
    <property type="match status" value="1"/>
</dbReference>